<dbReference type="NCBIfam" id="NF041815">
    <property type="entry name" value="Avs4"/>
    <property type="match status" value="1"/>
</dbReference>
<gene>
    <name evidence="1" type="ORF">HMPREF9715_01488</name>
</gene>
<evidence type="ECO:0000313" key="2">
    <source>
        <dbReference type="Proteomes" id="UP000004834"/>
    </source>
</evidence>
<dbReference type="Proteomes" id="UP000004834">
    <property type="component" value="Unassembled WGS sequence"/>
</dbReference>
<comment type="caution">
    <text evidence="1">The sequence shown here is derived from an EMBL/GenBank/DDBJ whole genome shotgun (WGS) entry which is preliminary data.</text>
</comment>
<dbReference type="EMBL" id="AGEE01000015">
    <property type="protein sequence ID" value="EHO13008.1"/>
    <property type="molecule type" value="Genomic_DNA"/>
</dbReference>
<proteinExistence type="predicted"/>
<evidence type="ECO:0000313" key="1">
    <source>
        <dbReference type="EMBL" id="EHO13008.1"/>
    </source>
</evidence>
<dbReference type="InterPro" id="IPR027417">
    <property type="entry name" value="P-loop_NTPase"/>
</dbReference>
<dbReference type="RefSeq" id="WP_006263341.1">
    <property type="nucleotide sequence ID" value="NZ_JH590837.1"/>
</dbReference>
<name>A0AAV3F4C4_9FLAO</name>
<reference evidence="1 2" key="1">
    <citation type="submission" date="2011-11" db="EMBL/GenBank/DDBJ databases">
        <title>The Genome Sequence of Myroides odoratimimus CIP 101113.</title>
        <authorList>
            <person name="Earl A."/>
            <person name="Ward D."/>
            <person name="Feldgarden M."/>
            <person name="Gevers D."/>
            <person name="Huys G."/>
            <person name="Young S.K."/>
            <person name="Zeng Q."/>
            <person name="Gargeya S."/>
            <person name="Fitzgerald M."/>
            <person name="Haas B."/>
            <person name="Abouelleil A."/>
            <person name="Alvarado L."/>
            <person name="Arachchi H.M."/>
            <person name="Berlin A."/>
            <person name="Brown A."/>
            <person name="Chapman S.B."/>
            <person name="Chen Z."/>
            <person name="Dunbar C."/>
            <person name="Freedman E."/>
            <person name="Gearin G."/>
            <person name="Goldberg J."/>
            <person name="Griggs A."/>
            <person name="Gujja S."/>
            <person name="Heiman D."/>
            <person name="Howarth C."/>
            <person name="Larson L."/>
            <person name="Lui A."/>
            <person name="MacDonald P.J.P."/>
            <person name="Montmayeur A."/>
            <person name="Murphy C."/>
            <person name="Neiman D."/>
            <person name="Pearson M."/>
            <person name="Priest M."/>
            <person name="Roberts A."/>
            <person name="Saif S."/>
            <person name="Shea T."/>
            <person name="Shenoy N."/>
            <person name="Sisk P."/>
            <person name="Stolte C."/>
            <person name="Sykes S."/>
            <person name="Wortman J."/>
            <person name="Nusbaum C."/>
            <person name="Birren B."/>
        </authorList>
    </citation>
    <scope>NUCLEOTIDE SEQUENCE [LARGE SCALE GENOMIC DNA]</scope>
    <source>
        <strain evidence="1 2">CIP 101113</strain>
    </source>
</reference>
<sequence>MNWKVFELKYDKQETSAFERLSYLLFCLEFDNKIGLFRYKNQTGIETEPIEKDGVFYGFQAKYYTTSISSNKDDIIDSIKKAKAKNSQLNTLFLYTNKELAESPKVGEKKTQYQKEIEEIANSVGISICWRVPSHFELQLTSVENKYLYDIFFNLEPNGIDLMDEVEKHNDNILKAIQTEIQFGNKQIKIDRALFINSIKEACKKKKNIIISGEGGCGKTAILKEFYNECNNMIPICIFKANELNVSHINDIFRFDNNFTFKRFLEVYNEESIKVFVIDSAEKLAEIANNDIIRDLLIGLINSNWNIIFTTRYAYLNDLTFIIRENYEVSFEVNDVSLISANDLMSLSRDFEFNLPENLNFLERIRNLFYLNEYIRFYSNIDKQDGINEFIDLLWKKKIQNNSITVNYLHIERDRCLISIAKQRCQTGRFYIKADNLPEGALFQLSQDEILGYDELHDGHFITHDIYEEWALAKIVSRCFINHLSIEQFFEELGDSLPIRRAFRLWISGCLANDSVEIQAFIYDVFINNEISQFWKDEILISVLLSNYSKTFFEIFEGNIIKDDFEILKRILFLLRIACTNISSSKSIDVSEPKGKGWEEVILIIYKHKSDVFESNLKLILPILVDWCDYSKTSETTRLSGLLALSIIQKTEIEKRYYLADNLESKILKIIFNSVKEIEFELKDIFDKVIANEWTNHNDPYAGFCSEILSKPYEAIDLIKIMPSYVIELCKLFWQPIKEKDHDFGIDRSSMESKYGITSNYRSDYFPASAYQTPIYYLLKTEFFSTLDFIIDFINEAVNSYSRSDYGVKDVEKVILNIEQEERIQYLSPSIWTMYRGNGSPVVPDLLQSIHMALEKILLEYCHVFEPEIIEKVLLKILKNSKSTSLTSVVCSIVLAHPDKYYNIALILFKTIELFNIDNFRCLSEGHVKSLYSIGYGMNPLKDTLYANERIKTCEDEHRGKNLESLFLSYQFFGVKEFTEEQNEQFIERLYQILDGFKLRDFNDEKLKILLIRIDRRNLAPNISEQKDGKLLIELIPQEFPEELKKVSEQAQIQFEDNFKFLSLNIWSDFLIGSQSIKENQNNKKYNDNPLLALIETKQLIEELNEGKNTMVMLNNHIPAFSCSKLIIEHIDKMQQDDKDFCKEVILSTLLNSFSDQYGYQISDGVEACFHALPSLMIEYPDDIETLSFIMLLSLFDKTHIGQYKRFCDYVIEALNNSKLWSDNQTIPQSLLLAYIKLKPSYNEILKNKRRMNGFWKQVGKTSILEEFEKVNVDFIFEEVIFDIKDLDLLDIHDLEIVWQLIPSNTKNKIHLEIYEKSLPLLASQLLIDRRDYKDETGDRTNIYSLRLHIFEKFSSFILQREKENIDKYLDPFLNYLSPTEETASFIREIIFAQDTLRCFEQFWHIWDKLFLKLKELCDSSRSYYIEKIIINFLLADHIWSNGIKEWHSLTNGNLLFYNNVSNEMGYVPAVLYSISRVLNTIGSNFDKEGINWIYNVVIKNKMLHLGDLELYTIDYLERYLRKFIFNNRQTIKREVKLKSKVIIILDFMIERGSVHGYLLRENIL</sequence>
<organism evidence="1 2">
    <name type="scientific">Myroides odoratimimus CIP 101113</name>
    <dbReference type="NCBI Taxonomy" id="883154"/>
    <lineage>
        <taxon>Bacteria</taxon>
        <taxon>Pseudomonadati</taxon>
        <taxon>Bacteroidota</taxon>
        <taxon>Flavobacteriia</taxon>
        <taxon>Flavobacteriales</taxon>
        <taxon>Flavobacteriaceae</taxon>
        <taxon>Myroides</taxon>
    </lineage>
</organism>
<accession>A0AAV3F4C4</accession>
<dbReference type="SUPFAM" id="SSF52540">
    <property type="entry name" value="P-loop containing nucleoside triphosphate hydrolases"/>
    <property type="match status" value="1"/>
</dbReference>
<evidence type="ECO:0008006" key="3">
    <source>
        <dbReference type="Google" id="ProtNLM"/>
    </source>
</evidence>
<protein>
    <recommendedName>
        <fullName evidence="3">AAA+ ATPase domain-containing protein</fullName>
    </recommendedName>
</protein>
<dbReference type="Gene3D" id="3.40.50.300">
    <property type="entry name" value="P-loop containing nucleotide triphosphate hydrolases"/>
    <property type="match status" value="1"/>
</dbReference>